<evidence type="ECO:0000313" key="2">
    <source>
        <dbReference type="EMBL" id="GMS78368.1"/>
    </source>
</evidence>
<evidence type="ECO:0000256" key="1">
    <source>
        <dbReference type="SAM" id="Phobius"/>
    </source>
</evidence>
<proteinExistence type="predicted"/>
<feature type="transmembrane region" description="Helical" evidence="1">
    <location>
        <begin position="12"/>
        <end position="30"/>
    </location>
</feature>
<dbReference type="AlphaFoldDB" id="A0AAV5S8W3"/>
<dbReference type="Proteomes" id="UP001432027">
    <property type="component" value="Unassembled WGS sequence"/>
</dbReference>
<keyword evidence="1" id="KW-1133">Transmembrane helix</keyword>
<protein>
    <recommendedName>
        <fullName evidence="4">G protein-coupled receptor</fullName>
    </recommendedName>
</protein>
<sequence length="69" mass="8015">MRFIRGQSKDTRLFYISVIVSFIFSLPSVVDLCFLSNVSYVPFKNGTAMLPMVDSTNELKFWRYHETNG</sequence>
<organism evidence="2 3">
    <name type="scientific">Pristionchus entomophagus</name>
    <dbReference type="NCBI Taxonomy" id="358040"/>
    <lineage>
        <taxon>Eukaryota</taxon>
        <taxon>Metazoa</taxon>
        <taxon>Ecdysozoa</taxon>
        <taxon>Nematoda</taxon>
        <taxon>Chromadorea</taxon>
        <taxon>Rhabditida</taxon>
        <taxon>Rhabditina</taxon>
        <taxon>Diplogasteromorpha</taxon>
        <taxon>Diplogasteroidea</taxon>
        <taxon>Neodiplogasteridae</taxon>
        <taxon>Pristionchus</taxon>
    </lineage>
</organism>
<name>A0AAV5S8W3_9BILA</name>
<keyword evidence="1" id="KW-0812">Transmembrane</keyword>
<keyword evidence="3" id="KW-1185">Reference proteome</keyword>
<feature type="non-terminal residue" evidence="2">
    <location>
        <position position="69"/>
    </location>
</feature>
<evidence type="ECO:0008006" key="4">
    <source>
        <dbReference type="Google" id="ProtNLM"/>
    </source>
</evidence>
<comment type="caution">
    <text evidence="2">The sequence shown here is derived from an EMBL/GenBank/DDBJ whole genome shotgun (WGS) entry which is preliminary data.</text>
</comment>
<keyword evidence="1" id="KW-0472">Membrane</keyword>
<dbReference type="EMBL" id="BTSX01000001">
    <property type="protein sequence ID" value="GMS78368.1"/>
    <property type="molecule type" value="Genomic_DNA"/>
</dbReference>
<accession>A0AAV5S8W3</accession>
<evidence type="ECO:0000313" key="3">
    <source>
        <dbReference type="Proteomes" id="UP001432027"/>
    </source>
</evidence>
<reference evidence="2" key="1">
    <citation type="submission" date="2023-10" db="EMBL/GenBank/DDBJ databases">
        <title>Genome assembly of Pristionchus species.</title>
        <authorList>
            <person name="Yoshida K."/>
            <person name="Sommer R.J."/>
        </authorList>
    </citation>
    <scope>NUCLEOTIDE SEQUENCE</scope>
    <source>
        <strain evidence="2">RS0144</strain>
    </source>
</reference>
<gene>
    <name evidence="2" type="ORF">PENTCL1PPCAC_543</name>
</gene>